<evidence type="ECO:0000256" key="5">
    <source>
        <dbReference type="ARBA" id="ARBA00022723"/>
    </source>
</evidence>
<sequence length="364" mass="40376">MSSGSNDEKFQQGASVGGNRSNRFNQSTNGKIGVYVVKQKLKLEVKTGDITKCEIDGIVCPQTEYLSNLGRIAKEIEKIGGHEYKTDLLKLPLMKLTGAKRMMAPTKCPWKYVIQSVPPRWNLVATRNPKGFEQNLKDTVCNILIATKFSRIKTLAVPLMGIAEKGETPVETFAEQFAKAVLKQVEEKDFTVEEIHVMVHDMNVVKKIVSVLDTKETEGIKKVLKSGHRGHTGRSEEAMEVDDVETGDVSGGCCICMDKLDNPKTLACGHVFCTDCIEQQFKYKPSCPQCGQIHGVVTGTQPDGRMNIKTKKHSLPGYSGTNTIEIEYMIYSGKQGFGYPDETYLDRVLEELAAKGITEKDLQD</sequence>
<feature type="compositionally biased region" description="Basic and acidic residues" evidence="10">
    <location>
        <begin position="1"/>
        <end position="10"/>
    </location>
</feature>
<dbReference type="InterPro" id="IPR017907">
    <property type="entry name" value="Znf_RING_CS"/>
</dbReference>
<protein>
    <recommendedName>
        <fullName evidence="9">E3 ubiquitin-protein ligase</fullName>
        <ecNumber evidence="9">2.3.2.27</ecNumber>
    </recommendedName>
</protein>
<dbReference type="EMBL" id="CAJPWZ010003329">
    <property type="protein sequence ID" value="CAG2257454.1"/>
    <property type="molecule type" value="Genomic_DNA"/>
</dbReference>
<keyword evidence="7 9" id="KW-0862">Zinc</keyword>
<feature type="compositionally biased region" description="Polar residues" evidence="10">
    <location>
        <begin position="12"/>
        <end position="25"/>
    </location>
</feature>
<dbReference type="SUPFAM" id="SSF57850">
    <property type="entry name" value="RING/U-box"/>
    <property type="match status" value="1"/>
</dbReference>
<dbReference type="InterPro" id="IPR039396">
    <property type="entry name" value="Deltex_C"/>
</dbReference>
<accession>A0A8S3VPV6</accession>
<evidence type="ECO:0000256" key="8">
    <source>
        <dbReference type="PROSITE-ProRule" id="PRU00175"/>
    </source>
</evidence>
<name>A0A8S3VPV6_MYTED</name>
<dbReference type="PROSITE" id="PS00518">
    <property type="entry name" value="ZF_RING_1"/>
    <property type="match status" value="1"/>
</dbReference>
<evidence type="ECO:0000259" key="11">
    <source>
        <dbReference type="PROSITE" id="PS50089"/>
    </source>
</evidence>
<dbReference type="Gene3D" id="3.30.390.130">
    <property type="match status" value="2"/>
</dbReference>
<dbReference type="SMART" id="SM00184">
    <property type="entry name" value="RING"/>
    <property type="match status" value="1"/>
</dbReference>
<comment type="catalytic activity">
    <reaction evidence="1 9">
        <text>S-ubiquitinyl-[E2 ubiquitin-conjugating enzyme]-L-cysteine + [acceptor protein]-L-lysine = [E2 ubiquitin-conjugating enzyme]-L-cysteine + N(6)-ubiquitinyl-[acceptor protein]-L-lysine.</text>
        <dbReference type="EC" id="2.3.2.27"/>
    </reaction>
</comment>
<dbReference type="InterPro" id="IPR043472">
    <property type="entry name" value="Macro_dom-like"/>
</dbReference>
<dbReference type="SUPFAM" id="SSF52949">
    <property type="entry name" value="Macro domain-like"/>
    <property type="match status" value="1"/>
</dbReference>
<comment type="caution">
    <text evidence="13">The sequence shown here is derived from an EMBL/GenBank/DDBJ whole genome shotgun (WGS) entry which is preliminary data.</text>
</comment>
<comment type="pathway">
    <text evidence="2 9">Protein modification; protein ubiquitination.</text>
</comment>
<dbReference type="InterPro" id="IPR039399">
    <property type="entry name" value="Deltex_C_sf"/>
</dbReference>
<evidence type="ECO:0000256" key="1">
    <source>
        <dbReference type="ARBA" id="ARBA00000900"/>
    </source>
</evidence>
<dbReference type="InterPro" id="IPR002589">
    <property type="entry name" value="Macro_dom"/>
</dbReference>
<dbReference type="GO" id="GO:0061630">
    <property type="term" value="F:ubiquitin protein ligase activity"/>
    <property type="evidence" value="ECO:0007669"/>
    <property type="project" value="UniProtKB-UniRule"/>
</dbReference>
<keyword evidence="13" id="KW-0012">Acyltransferase</keyword>
<evidence type="ECO:0000256" key="6">
    <source>
        <dbReference type="ARBA" id="ARBA00022771"/>
    </source>
</evidence>
<organism evidence="13 14">
    <name type="scientific">Mytilus edulis</name>
    <name type="common">Blue mussel</name>
    <dbReference type="NCBI Taxonomy" id="6550"/>
    <lineage>
        <taxon>Eukaryota</taxon>
        <taxon>Metazoa</taxon>
        <taxon>Spiralia</taxon>
        <taxon>Lophotrochozoa</taxon>
        <taxon>Mollusca</taxon>
        <taxon>Bivalvia</taxon>
        <taxon>Autobranchia</taxon>
        <taxon>Pteriomorphia</taxon>
        <taxon>Mytilida</taxon>
        <taxon>Mytiloidea</taxon>
        <taxon>Mytilidae</taxon>
        <taxon>Mytilinae</taxon>
        <taxon>Mytilus</taxon>
    </lineage>
</organism>
<dbReference type="PROSITE" id="PS50089">
    <property type="entry name" value="ZF_RING_2"/>
    <property type="match status" value="1"/>
</dbReference>
<comment type="similarity">
    <text evidence="3 9">Belongs to the Deltex family.</text>
</comment>
<dbReference type="Gene3D" id="3.40.220.10">
    <property type="entry name" value="Leucine Aminopeptidase, subunit E, domain 1"/>
    <property type="match status" value="1"/>
</dbReference>
<comment type="subcellular location">
    <subcellularLocation>
        <location evidence="9">Cytoplasm</location>
    </subcellularLocation>
</comment>
<evidence type="ECO:0000259" key="12">
    <source>
        <dbReference type="PROSITE" id="PS51154"/>
    </source>
</evidence>
<dbReference type="GO" id="GO:0007219">
    <property type="term" value="P:Notch signaling pathway"/>
    <property type="evidence" value="ECO:0007669"/>
    <property type="project" value="InterPro"/>
</dbReference>
<keyword evidence="9" id="KW-0963">Cytoplasm</keyword>
<reference evidence="13" key="1">
    <citation type="submission" date="2021-03" db="EMBL/GenBank/DDBJ databases">
        <authorList>
            <person name="Bekaert M."/>
        </authorList>
    </citation>
    <scope>NUCLEOTIDE SEQUENCE</scope>
</reference>
<dbReference type="Gene3D" id="3.30.40.10">
    <property type="entry name" value="Zinc/RING finger domain, C3HC4 (zinc finger)"/>
    <property type="match status" value="1"/>
</dbReference>
<feature type="domain" description="RING-type" evidence="11">
    <location>
        <begin position="253"/>
        <end position="290"/>
    </location>
</feature>
<dbReference type="InterPro" id="IPR013083">
    <property type="entry name" value="Znf_RING/FYVE/PHD"/>
</dbReference>
<evidence type="ECO:0000256" key="7">
    <source>
        <dbReference type="ARBA" id="ARBA00022833"/>
    </source>
</evidence>
<evidence type="ECO:0000256" key="9">
    <source>
        <dbReference type="RuleBase" id="RU367105"/>
    </source>
</evidence>
<proteinExistence type="inferred from homology"/>
<dbReference type="GO" id="GO:0008270">
    <property type="term" value="F:zinc ion binding"/>
    <property type="evidence" value="ECO:0007669"/>
    <property type="project" value="UniProtKB-KW"/>
</dbReference>
<dbReference type="Pfam" id="PF18102">
    <property type="entry name" value="DTC"/>
    <property type="match status" value="1"/>
</dbReference>
<evidence type="ECO:0000256" key="10">
    <source>
        <dbReference type="SAM" id="MobiDB-lite"/>
    </source>
</evidence>
<evidence type="ECO:0000313" key="13">
    <source>
        <dbReference type="EMBL" id="CAG2257454.1"/>
    </source>
</evidence>
<feature type="region of interest" description="Disordered" evidence="10">
    <location>
        <begin position="1"/>
        <end position="25"/>
    </location>
</feature>
<keyword evidence="5 9" id="KW-0479">Metal-binding</keyword>
<feature type="domain" description="Macro" evidence="12">
    <location>
        <begin position="30"/>
        <end position="216"/>
    </location>
</feature>
<evidence type="ECO:0000256" key="4">
    <source>
        <dbReference type="ARBA" id="ARBA00022679"/>
    </source>
</evidence>
<dbReference type="PANTHER" id="PTHR12622">
    <property type="entry name" value="DELTEX-RELATED"/>
    <property type="match status" value="1"/>
</dbReference>
<dbReference type="OrthoDB" id="6105938at2759"/>
<dbReference type="InterPro" id="IPR039398">
    <property type="entry name" value="Deltex_fam"/>
</dbReference>
<keyword evidence="4 9" id="KW-0808">Transferase</keyword>
<dbReference type="GO" id="GO:0005737">
    <property type="term" value="C:cytoplasm"/>
    <property type="evidence" value="ECO:0007669"/>
    <property type="project" value="UniProtKB-SubCell"/>
</dbReference>
<evidence type="ECO:0000313" key="14">
    <source>
        <dbReference type="Proteomes" id="UP000683360"/>
    </source>
</evidence>
<dbReference type="Proteomes" id="UP000683360">
    <property type="component" value="Unassembled WGS sequence"/>
</dbReference>
<dbReference type="AlphaFoldDB" id="A0A8S3VPV6"/>
<dbReference type="Pfam" id="PF13923">
    <property type="entry name" value="zf-C3HC4_2"/>
    <property type="match status" value="1"/>
</dbReference>
<dbReference type="GO" id="GO:0016567">
    <property type="term" value="P:protein ubiquitination"/>
    <property type="evidence" value="ECO:0007669"/>
    <property type="project" value="UniProtKB-UniRule"/>
</dbReference>
<dbReference type="InterPro" id="IPR001841">
    <property type="entry name" value="Znf_RING"/>
</dbReference>
<gene>
    <name evidence="13" type="ORF">MEDL_68710</name>
</gene>
<evidence type="ECO:0000256" key="2">
    <source>
        <dbReference type="ARBA" id="ARBA00004906"/>
    </source>
</evidence>
<keyword evidence="6 8" id="KW-0863">Zinc-finger</keyword>
<dbReference type="PROSITE" id="PS51154">
    <property type="entry name" value="MACRO"/>
    <property type="match status" value="1"/>
</dbReference>
<dbReference type="Pfam" id="PF01661">
    <property type="entry name" value="Macro"/>
    <property type="match status" value="1"/>
</dbReference>
<dbReference type="EC" id="2.3.2.27" evidence="9"/>
<keyword evidence="14" id="KW-1185">Reference proteome</keyword>
<evidence type="ECO:0000256" key="3">
    <source>
        <dbReference type="ARBA" id="ARBA00009413"/>
    </source>
</evidence>